<name>A0AA38HNS6_9CUCU</name>
<keyword evidence="3" id="KW-1185">Reference proteome</keyword>
<accession>A0AA38HNS6</accession>
<organism evidence="2 3">
    <name type="scientific">Zophobas morio</name>
    <dbReference type="NCBI Taxonomy" id="2755281"/>
    <lineage>
        <taxon>Eukaryota</taxon>
        <taxon>Metazoa</taxon>
        <taxon>Ecdysozoa</taxon>
        <taxon>Arthropoda</taxon>
        <taxon>Hexapoda</taxon>
        <taxon>Insecta</taxon>
        <taxon>Pterygota</taxon>
        <taxon>Neoptera</taxon>
        <taxon>Endopterygota</taxon>
        <taxon>Coleoptera</taxon>
        <taxon>Polyphaga</taxon>
        <taxon>Cucujiformia</taxon>
        <taxon>Tenebrionidae</taxon>
        <taxon>Zophobas</taxon>
    </lineage>
</organism>
<dbReference type="Proteomes" id="UP001168821">
    <property type="component" value="Unassembled WGS sequence"/>
</dbReference>
<dbReference type="AlphaFoldDB" id="A0AA38HNS6"/>
<proteinExistence type="predicted"/>
<feature type="region of interest" description="Disordered" evidence="1">
    <location>
        <begin position="1"/>
        <end position="81"/>
    </location>
</feature>
<gene>
    <name evidence="2" type="ORF">Zmor_027750</name>
</gene>
<evidence type="ECO:0000313" key="3">
    <source>
        <dbReference type="Proteomes" id="UP001168821"/>
    </source>
</evidence>
<evidence type="ECO:0000256" key="1">
    <source>
        <dbReference type="SAM" id="MobiDB-lite"/>
    </source>
</evidence>
<protein>
    <submittedName>
        <fullName evidence="2">Uncharacterized protein</fullName>
    </submittedName>
</protein>
<reference evidence="2" key="1">
    <citation type="journal article" date="2023" name="G3 (Bethesda)">
        <title>Whole genome assemblies of Zophobas morio and Tenebrio molitor.</title>
        <authorList>
            <person name="Kaur S."/>
            <person name="Stinson S.A."/>
            <person name="diCenzo G.C."/>
        </authorList>
    </citation>
    <scope>NUCLEOTIDE SEQUENCE</scope>
    <source>
        <strain evidence="2">QUZm001</strain>
    </source>
</reference>
<evidence type="ECO:0000313" key="2">
    <source>
        <dbReference type="EMBL" id="KAJ3641235.1"/>
    </source>
</evidence>
<comment type="caution">
    <text evidence="2">The sequence shown here is derived from an EMBL/GenBank/DDBJ whole genome shotgun (WGS) entry which is preliminary data.</text>
</comment>
<dbReference type="EMBL" id="JALNTZ010000009">
    <property type="protein sequence ID" value="KAJ3641235.1"/>
    <property type="molecule type" value="Genomic_DNA"/>
</dbReference>
<sequence>MTPRSPPSKFHSSILRPWASPRSTHSGVRPAVRRRPHSPDLPSSRSRGTHTVRPSVGPSVRPIVARPPSTPGATVAPPRYDSRVRLMVAGRGRQE</sequence>